<dbReference type="PANTHER" id="PTHR30480:SF14">
    <property type="entry name" value="HYDROLASE, PUTATIVE (AFU_ORTHOLOGUE AFUA_4G13770)-RELATED"/>
    <property type="match status" value="1"/>
</dbReference>
<protein>
    <recommendedName>
        <fullName evidence="6">Glycoside hydrolase family 3 N-terminal domain-containing protein</fullName>
    </recommendedName>
</protein>
<dbReference type="Proteomes" id="UP000612585">
    <property type="component" value="Unassembled WGS sequence"/>
</dbReference>
<dbReference type="InterPro" id="IPR050226">
    <property type="entry name" value="NagZ_Beta-hexosaminidase"/>
</dbReference>
<keyword evidence="3" id="KW-0326">Glycosidase</keyword>
<feature type="domain" description="Glycoside hydrolase family 3 N-terminal" evidence="6">
    <location>
        <begin position="87"/>
        <end position="389"/>
    </location>
</feature>
<reference evidence="7" key="1">
    <citation type="submission" date="2021-01" db="EMBL/GenBank/DDBJ databases">
        <title>Whole genome shotgun sequence of Virgisporangium aurantiacum NBRC 16421.</title>
        <authorList>
            <person name="Komaki H."/>
            <person name="Tamura T."/>
        </authorList>
    </citation>
    <scope>NUCLEOTIDE SEQUENCE</scope>
    <source>
        <strain evidence="7">NBRC 16421</strain>
    </source>
</reference>
<organism evidence="7 8">
    <name type="scientific">Virgisporangium aurantiacum</name>
    <dbReference type="NCBI Taxonomy" id="175570"/>
    <lineage>
        <taxon>Bacteria</taxon>
        <taxon>Bacillati</taxon>
        <taxon>Actinomycetota</taxon>
        <taxon>Actinomycetes</taxon>
        <taxon>Micromonosporales</taxon>
        <taxon>Micromonosporaceae</taxon>
        <taxon>Virgisporangium</taxon>
    </lineage>
</organism>
<dbReference type="AlphaFoldDB" id="A0A8J3ZA53"/>
<dbReference type="PANTHER" id="PTHR30480">
    <property type="entry name" value="BETA-HEXOSAMINIDASE-RELATED"/>
    <property type="match status" value="1"/>
</dbReference>
<keyword evidence="2" id="KW-0378">Hydrolase</keyword>
<evidence type="ECO:0000313" key="7">
    <source>
        <dbReference type="EMBL" id="GIJ59152.1"/>
    </source>
</evidence>
<evidence type="ECO:0000313" key="8">
    <source>
        <dbReference type="Proteomes" id="UP000612585"/>
    </source>
</evidence>
<comment type="similarity">
    <text evidence="1">Belongs to the glycosyl hydrolase 3 family.</text>
</comment>
<name>A0A8J3ZA53_9ACTN</name>
<keyword evidence="5" id="KW-0472">Membrane</keyword>
<evidence type="ECO:0000256" key="3">
    <source>
        <dbReference type="ARBA" id="ARBA00023295"/>
    </source>
</evidence>
<keyword evidence="5" id="KW-1133">Transmembrane helix</keyword>
<dbReference type="Gene3D" id="3.20.20.300">
    <property type="entry name" value="Glycoside hydrolase, family 3, N-terminal domain"/>
    <property type="match status" value="1"/>
</dbReference>
<evidence type="ECO:0000259" key="6">
    <source>
        <dbReference type="Pfam" id="PF00933"/>
    </source>
</evidence>
<evidence type="ECO:0000256" key="4">
    <source>
        <dbReference type="SAM" id="MobiDB-lite"/>
    </source>
</evidence>
<dbReference type="EMBL" id="BOPG01000045">
    <property type="protein sequence ID" value="GIJ59152.1"/>
    <property type="molecule type" value="Genomic_DNA"/>
</dbReference>
<evidence type="ECO:0000256" key="1">
    <source>
        <dbReference type="ARBA" id="ARBA00005336"/>
    </source>
</evidence>
<comment type="caution">
    <text evidence="7">The sequence shown here is derived from an EMBL/GenBank/DDBJ whole genome shotgun (WGS) entry which is preliminary data.</text>
</comment>
<dbReference type="Pfam" id="PF00933">
    <property type="entry name" value="Glyco_hydro_3"/>
    <property type="match status" value="1"/>
</dbReference>
<dbReference type="GO" id="GO:0005975">
    <property type="term" value="P:carbohydrate metabolic process"/>
    <property type="evidence" value="ECO:0007669"/>
    <property type="project" value="InterPro"/>
</dbReference>
<keyword evidence="8" id="KW-1185">Reference proteome</keyword>
<keyword evidence="5" id="KW-0812">Transmembrane</keyword>
<evidence type="ECO:0000256" key="5">
    <source>
        <dbReference type="SAM" id="Phobius"/>
    </source>
</evidence>
<gene>
    <name evidence="7" type="ORF">Vau01_066680</name>
</gene>
<dbReference type="InterPro" id="IPR036962">
    <property type="entry name" value="Glyco_hydro_3_N_sf"/>
</dbReference>
<dbReference type="GO" id="GO:0009254">
    <property type="term" value="P:peptidoglycan turnover"/>
    <property type="evidence" value="ECO:0007669"/>
    <property type="project" value="TreeGrafter"/>
</dbReference>
<feature type="region of interest" description="Disordered" evidence="4">
    <location>
        <begin position="36"/>
        <end position="61"/>
    </location>
</feature>
<evidence type="ECO:0000256" key="2">
    <source>
        <dbReference type="ARBA" id="ARBA00022801"/>
    </source>
</evidence>
<feature type="transmembrane region" description="Helical" evidence="5">
    <location>
        <begin position="6"/>
        <end position="30"/>
    </location>
</feature>
<proteinExistence type="inferred from homology"/>
<dbReference type="InterPro" id="IPR017853">
    <property type="entry name" value="GH"/>
</dbReference>
<dbReference type="GO" id="GO:0004553">
    <property type="term" value="F:hydrolase activity, hydrolyzing O-glycosyl compounds"/>
    <property type="evidence" value="ECO:0007669"/>
    <property type="project" value="InterPro"/>
</dbReference>
<dbReference type="SUPFAM" id="SSF51445">
    <property type="entry name" value="(Trans)glycosidases"/>
    <property type="match status" value="1"/>
</dbReference>
<dbReference type="RefSeq" id="WP_204000918.1">
    <property type="nucleotide sequence ID" value="NZ_BOPG01000045.1"/>
</dbReference>
<accession>A0A8J3ZA53</accession>
<sequence length="395" mass="39660">MALSRWWTLVALGTAVVVAGVVAVVAVRVLSKETGTGARGTLSASPPGSPPVASPSSAAPALTPRQAAGRRIVYSYPGLTPPASLFEHIRTGEAAGVIFFAENISGTAQIAGVVGQLRAAQRQSPVAAPLLLMTDQEGGQVRRLPGQPVDSAKQIGRSSDARAAAARAGAAAASTLTAAGMNVNLAPVLDVYDTAGNFIDGAQRSYSNDAQRVATLGVDFTAAQQKAGVAATAKHFPGLGSAARGKNTDAGPVTLTVGLSTLRGRDEVPYPAAIAAGVKLVMLSWAVYPALDASRPAGLSPVVVGSELRGRLKFGGVTITDALEAGALKPYGTTAQRAVLAAAAGVDLILCSARDVSQGESATVALADALTAGSLDRVAFQAAVDRVAALRAGLG</sequence>
<dbReference type="InterPro" id="IPR001764">
    <property type="entry name" value="Glyco_hydro_3_N"/>
</dbReference>